<dbReference type="SUPFAM" id="SSF52799">
    <property type="entry name" value="(Phosphotyrosine protein) phosphatases II"/>
    <property type="match status" value="1"/>
</dbReference>
<feature type="domain" description="Ig-like" evidence="10">
    <location>
        <begin position="102"/>
        <end position="217"/>
    </location>
</feature>
<feature type="binding site" evidence="7">
    <location>
        <position position="1301"/>
    </location>
    <ligand>
        <name>substrate</name>
    </ligand>
</feature>
<dbReference type="SMART" id="SM00194">
    <property type="entry name" value="PTPc"/>
    <property type="match status" value="1"/>
</dbReference>
<dbReference type="Pfam" id="PF07686">
    <property type="entry name" value="V-set"/>
    <property type="match status" value="4"/>
</dbReference>
<evidence type="ECO:0000259" key="9">
    <source>
        <dbReference type="PROSITE" id="PS50056"/>
    </source>
</evidence>
<dbReference type="PANTHER" id="PTHR46198">
    <property type="entry name" value="PROTEIN-TYROSINE-PHOSPHATASE"/>
    <property type="match status" value="1"/>
</dbReference>
<dbReference type="InterPro" id="IPR016130">
    <property type="entry name" value="Tyr_Pase_AS"/>
</dbReference>
<feature type="domain" description="Ig-like" evidence="10">
    <location>
        <begin position="720"/>
        <end position="849"/>
    </location>
</feature>
<evidence type="ECO:0000313" key="11">
    <source>
        <dbReference type="EMBL" id="KAG2468367.1"/>
    </source>
</evidence>
<dbReference type="Proteomes" id="UP000886611">
    <property type="component" value="Unassembled WGS sequence"/>
</dbReference>
<dbReference type="InterPro" id="IPR036179">
    <property type="entry name" value="Ig-like_dom_sf"/>
</dbReference>
<dbReference type="InterPro" id="IPR003595">
    <property type="entry name" value="Tyr_Pase_cat"/>
</dbReference>
<dbReference type="Gene3D" id="2.60.40.10">
    <property type="entry name" value="Immunoglobulins"/>
    <property type="match status" value="6"/>
</dbReference>
<sequence length="1429" mass="160344">MCHCSFSTNGNVTSKKLNMKWETVDGLPIETLLVYHDKRIQVPSFNCSYMEDSDCLIEKLEKTNISLRLKCVKTGHQEKNTGTGKETLADRFGKDNMKVDQTDIQVTVNKTVVAELSHDTVILCSFSGTVELQTSAVYWMRKYPTESVTIMAYENGLRQPAKENSAYVSRTQLIFDNTTGDASLLLKSVNLADSGVYVCQVGNRKTNKSAEGWMNLTVTASSRTLIVKGIQNDSLTVISNSWYPTVTIQWLDSNGTDITNKSHSEVTCNGTVDGLCQIISSYPLDDVHNLDFSISCINPYSYKSTSVTFKYREHELRSECCSLISEQRRDSMEEIHWLDGAGQDITSRSIRNITLMADGLLEINSYYPLKDIHTMNFNISFVSPLSRVTTSVIFIYKDIAETQNYSPLITEKRLHSREEIHVTVNKTVVVDLFHDVVIPCTFNGSVELLSSFVYWTKQNSSKTSIIMAYENGTRQPGKESSSYRNRTKLMFDTTLGDASLFLKKVLLTDSGSYFCRVGSLKSGTFGEAGMNLTVTEIHVTVNKTVVVDLFHDVVIPCTFNGSIELLSSFVYWTKQNSSKTSIIMAFENGTRQPGKESPSYRNRTQLMFDTTVGDASLFLRKVLLTDSGSYVCRVGSFKSGTFGEAGMNLTVTGVPIALCQCNFSVNLTHKEEVGHLPETILLYPEQKVQMEHSSSINFEGRANLTDEPIEHVKDVSDGLPKENHFTLNLTDVHVTVNHTVVSELYQDVVLPCAFTGSVDLLTAVIYWIRTNSLKNITILAFENGTRQHGKEDSAYQTRTKPMFDITVGDASLFLNNVTLADSGSYMCQVGDVRKINYSEGCINLTVTVSSKSLYVKNAWDGYLTIFSSSWFPAPVVEWVDNNGEDLTNNSITKVLLQKDGLLSIVSQYYADDIFEMDFKINVHNPISGKTISVHYNHSATGTSLCLYVGQRAWVEERKQLRDKPSDRSFLKAAQNSYRFSHIQCSGGKAQPLGDRTWSVPPAAATRRGSSVSLMLDVSSLGKVEPFQTISTPRDITLHYLSTSSHLLTGEQLREEAKNLAKLEAEFQKIPPNFVDQKELAIPGRALKDRYSTILPNPQTRVCLRSCEDNDSDQSYINANYIRGYGASEKMFIATQGPLENTVCDFWEMVWQDHCSLIVMITKLQEEKEKCVLYWPEKEKKYGRFGVSVTEVKECEGYSIRNLTVKLEEEERSVKHYWYSSWLDHQTPECAQPLLYLVKEVEESRRNLQSQGPVIVHCSAGIGRTGCFIATSIGCRQLEEKGEVDILGIVCQLRLDRGGMIQTSEQYQFIYLTLALYSTQLESKCCHYMVDAADPEKIEASKNELHNLLDKPQLQGIPQTATGKYSRVKDCAYGEEDEMVRVVFDTNSAKLREKVLSARTKVTLNTAMDIAGDGTSTAGNLRCMYTEWLT</sequence>
<proteinExistence type="predicted"/>
<dbReference type="PRINTS" id="PR01778">
    <property type="entry name" value="KIMPTPASE"/>
</dbReference>
<dbReference type="GO" id="GO:0004725">
    <property type="term" value="F:protein tyrosine phosphatase activity"/>
    <property type="evidence" value="ECO:0007669"/>
    <property type="project" value="UniProtKB-EC"/>
</dbReference>
<dbReference type="EC" id="3.1.3.48" evidence="1"/>
<dbReference type="PANTHER" id="PTHR46198:SF3">
    <property type="entry name" value="PROTEIN-TYROSINE-PHOSPHATASE"/>
    <property type="match status" value="1"/>
</dbReference>
<dbReference type="PROSITE" id="PS50056">
    <property type="entry name" value="TYR_PHOSPHATASE_2"/>
    <property type="match status" value="1"/>
</dbReference>
<name>A0A8X7XI65_POLSE</name>
<dbReference type="InterPro" id="IPR013783">
    <property type="entry name" value="Ig-like_fold"/>
</dbReference>
<dbReference type="GO" id="GO:0019901">
    <property type="term" value="F:protein kinase binding"/>
    <property type="evidence" value="ECO:0007669"/>
    <property type="project" value="TreeGrafter"/>
</dbReference>
<evidence type="ECO:0000256" key="2">
    <source>
        <dbReference type="ARBA" id="ARBA00022553"/>
    </source>
</evidence>
<reference evidence="11 12" key="1">
    <citation type="journal article" date="2021" name="Cell">
        <title>Tracing the genetic footprints of vertebrate landing in non-teleost ray-finned fishes.</title>
        <authorList>
            <person name="Bi X."/>
            <person name="Wang K."/>
            <person name="Yang L."/>
            <person name="Pan H."/>
            <person name="Jiang H."/>
            <person name="Wei Q."/>
            <person name="Fang M."/>
            <person name="Yu H."/>
            <person name="Zhu C."/>
            <person name="Cai Y."/>
            <person name="He Y."/>
            <person name="Gan X."/>
            <person name="Zeng H."/>
            <person name="Yu D."/>
            <person name="Zhu Y."/>
            <person name="Jiang H."/>
            <person name="Qiu Q."/>
            <person name="Yang H."/>
            <person name="Zhang Y.E."/>
            <person name="Wang W."/>
            <person name="Zhu M."/>
            <person name="He S."/>
            <person name="Zhang G."/>
        </authorList>
    </citation>
    <scope>NUCLEOTIDE SEQUENCE [LARGE SCALE GENOMIC DNA]</scope>
    <source>
        <strain evidence="11">Bchr_013</strain>
    </source>
</reference>
<dbReference type="InterPro" id="IPR007110">
    <property type="entry name" value="Ig-like_dom"/>
</dbReference>
<dbReference type="Gene3D" id="3.90.190.10">
    <property type="entry name" value="Protein tyrosine phosphatase superfamily"/>
    <property type="match status" value="1"/>
</dbReference>
<dbReference type="GO" id="GO:0007165">
    <property type="term" value="P:signal transduction"/>
    <property type="evidence" value="ECO:0007669"/>
    <property type="project" value="TreeGrafter"/>
</dbReference>
<feature type="binding site" evidence="7">
    <location>
        <begin position="1257"/>
        <end position="1263"/>
    </location>
    <ligand>
        <name>substrate</name>
    </ligand>
</feature>
<dbReference type="Pfam" id="PF00102">
    <property type="entry name" value="Y_phosphatase"/>
    <property type="match status" value="1"/>
</dbReference>
<keyword evidence="2" id="KW-0597">Phosphoprotein</keyword>
<dbReference type="InterPro" id="IPR013106">
    <property type="entry name" value="Ig_V-set"/>
</dbReference>
<feature type="non-terminal residue" evidence="11">
    <location>
        <position position="1429"/>
    </location>
</feature>
<keyword evidence="4" id="KW-0904">Protein phosphatase</keyword>
<organism evidence="11 12">
    <name type="scientific">Polypterus senegalus</name>
    <name type="common">Senegal bichir</name>
    <dbReference type="NCBI Taxonomy" id="55291"/>
    <lineage>
        <taxon>Eukaryota</taxon>
        <taxon>Metazoa</taxon>
        <taxon>Chordata</taxon>
        <taxon>Craniata</taxon>
        <taxon>Vertebrata</taxon>
        <taxon>Euteleostomi</taxon>
        <taxon>Actinopterygii</taxon>
        <taxon>Polypteriformes</taxon>
        <taxon>Polypteridae</taxon>
        <taxon>Polypterus</taxon>
    </lineage>
</organism>
<keyword evidence="3" id="KW-0378">Hydrolase</keyword>
<dbReference type="SMART" id="SM00406">
    <property type="entry name" value="IGv"/>
    <property type="match status" value="4"/>
</dbReference>
<dbReference type="PROSITE" id="PS50055">
    <property type="entry name" value="TYR_PHOSPHATASE_PTP"/>
    <property type="match status" value="1"/>
</dbReference>
<comment type="caution">
    <text evidence="11">The sequence shown here is derived from an EMBL/GenBank/DDBJ whole genome shotgun (WGS) entry which is preliminary data.</text>
</comment>
<feature type="domain" description="Ig-like" evidence="10">
    <location>
        <begin position="553"/>
        <end position="650"/>
    </location>
</feature>
<dbReference type="GO" id="GO:0030054">
    <property type="term" value="C:cell junction"/>
    <property type="evidence" value="ECO:0007669"/>
    <property type="project" value="TreeGrafter"/>
</dbReference>
<dbReference type="GO" id="GO:0005886">
    <property type="term" value="C:plasma membrane"/>
    <property type="evidence" value="ECO:0007669"/>
    <property type="project" value="TreeGrafter"/>
</dbReference>
<dbReference type="InterPro" id="IPR000387">
    <property type="entry name" value="Tyr_Pase_dom"/>
</dbReference>
<dbReference type="FunFam" id="3.90.190.10:FF:000020">
    <property type="entry name" value="Tyrosine-protein phosphatase non-receptor type 5"/>
    <property type="match status" value="1"/>
</dbReference>
<evidence type="ECO:0000256" key="5">
    <source>
        <dbReference type="ARBA" id="ARBA00051722"/>
    </source>
</evidence>
<protein>
    <recommendedName>
        <fullName evidence="1">protein-tyrosine-phosphatase</fullName>
        <ecNumber evidence="1">3.1.3.48</ecNumber>
    </recommendedName>
</protein>
<dbReference type="SMART" id="SM00409">
    <property type="entry name" value="IG"/>
    <property type="match status" value="4"/>
</dbReference>
<dbReference type="PROSITE" id="PS00383">
    <property type="entry name" value="TYR_PHOSPHATASE_1"/>
    <property type="match status" value="1"/>
</dbReference>
<dbReference type="InterPro" id="IPR008356">
    <property type="entry name" value="Tyr_Pase_KIM-con"/>
</dbReference>
<evidence type="ECO:0000256" key="6">
    <source>
        <dbReference type="PIRSR" id="PIRSR608356-50"/>
    </source>
</evidence>
<feature type="domain" description="Ig-like" evidence="10">
    <location>
        <begin position="407"/>
        <end position="533"/>
    </location>
</feature>
<dbReference type="PRINTS" id="PR00700">
    <property type="entry name" value="PRTYPHPHTASE"/>
</dbReference>
<keyword evidence="12" id="KW-1185">Reference proteome</keyword>
<accession>A0A8X7XI65</accession>
<feature type="binding site" evidence="7">
    <location>
        <position position="1223"/>
    </location>
    <ligand>
        <name>substrate</name>
    </ligand>
</feature>
<gene>
    <name evidence="11" type="primary">Ptpn7</name>
    <name evidence="11" type="ORF">GTO96_0015634</name>
</gene>
<feature type="domain" description="Tyrosine-protein phosphatase" evidence="8">
    <location>
        <begin position="1062"/>
        <end position="1316"/>
    </location>
</feature>
<evidence type="ECO:0000259" key="8">
    <source>
        <dbReference type="PROSITE" id="PS50055"/>
    </source>
</evidence>
<evidence type="ECO:0000256" key="3">
    <source>
        <dbReference type="ARBA" id="ARBA00022801"/>
    </source>
</evidence>
<dbReference type="InterPro" id="IPR000242">
    <property type="entry name" value="PTP_cat"/>
</dbReference>
<dbReference type="SMART" id="SM00404">
    <property type="entry name" value="PTPc_motif"/>
    <property type="match status" value="1"/>
</dbReference>
<dbReference type="InterPro" id="IPR003599">
    <property type="entry name" value="Ig_sub"/>
</dbReference>
<dbReference type="PROSITE" id="PS50835">
    <property type="entry name" value="IG_LIKE"/>
    <property type="match status" value="4"/>
</dbReference>
<evidence type="ECO:0000259" key="10">
    <source>
        <dbReference type="PROSITE" id="PS50835"/>
    </source>
</evidence>
<dbReference type="GO" id="GO:0005829">
    <property type="term" value="C:cytosol"/>
    <property type="evidence" value="ECO:0007669"/>
    <property type="project" value="TreeGrafter"/>
</dbReference>
<feature type="active site" description="Phosphocysteine intermediate" evidence="6">
    <location>
        <position position="1257"/>
    </location>
</feature>
<dbReference type="SUPFAM" id="SSF48726">
    <property type="entry name" value="Immunoglobulin"/>
    <property type="match status" value="4"/>
</dbReference>
<dbReference type="EMBL" id="JAATIS010000485">
    <property type="protein sequence ID" value="KAG2468367.1"/>
    <property type="molecule type" value="Genomic_DNA"/>
</dbReference>
<feature type="non-terminal residue" evidence="11">
    <location>
        <position position="1"/>
    </location>
</feature>
<feature type="domain" description="Tyrosine specific protein phosphatases" evidence="9">
    <location>
        <begin position="1231"/>
        <end position="1307"/>
    </location>
</feature>
<evidence type="ECO:0000313" key="12">
    <source>
        <dbReference type="Proteomes" id="UP000886611"/>
    </source>
</evidence>
<evidence type="ECO:0000256" key="1">
    <source>
        <dbReference type="ARBA" id="ARBA00013064"/>
    </source>
</evidence>
<dbReference type="InterPro" id="IPR029021">
    <property type="entry name" value="Prot-tyrosine_phosphatase-like"/>
</dbReference>
<evidence type="ECO:0000256" key="4">
    <source>
        <dbReference type="ARBA" id="ARBA00022912"/>
    </source>
</evidence>
<comment type="catalytic activity">
    <reaction evidence="5">
        <text>O-phospho-L-tyrosyl-[protein] + H2O = L-tyrosyl-[protein] + phosphate</text>
        <dbReference type="Rhea" id="RHEA:10684"/>
        <dbReference type="Rhea" id="RHEA-COMP:10136"/>
        <dbReference type="Rhea" id="RHEA-COMP:20101"/>
        <dbReference type="ChEBI" id="CHEBI:15377"/>
        <dbReference type="ChEBI" id="CHEBI:43474"/>
        <dbReference type="ChEBI" id="CHEBI:46858"/>
        <dbReference type="ChEBI" id="CHEBI:61978"/>
        <dbReference type="EC" id="3.1.3.48"/>
    </reaction>
</comment>
<evidence type="ECO:0000256" key="7">
    <source>
        <dbReference type="PIRSR" id="PIRSR608356-51"/>
    </source>
</evidence>